<keyword evidence="3" id="KW-1185">Reference proteome</keyword>
<sequence length="143" mass="13456">VEEMLAEQAASYSILGGGGSPAGRIGNAGGVDRATPGKWISGAAGGALAIGAGPGPGHGGASCVVDEAGAGAASPGSSGPAAAPSGRAAAAGGIPRFDLSALEGLEGLGADDGWDERQLLGREGSGEGHDDEDADGDDYGWGA</sequence>
<proteinExistence type="predicted"/>
<evidence type="ECO:0000313" key="2">
    <source>
        <dbReference type="EMBL" id="KIY94647.1"/>
    </source>
</evidence>
<feature type="region of interest" description="Disordered" evidence="1">
    <location>
        <begin position="106"/>
        <end position="143"/>
    </location>
</feature>
<evidence type="ECO:0000256" key="1">
    <source>
        <dbReference type="SAM" id="MobiDB-lite"/>
    </source>
</evidence>
<accession>A0A0D2J443</accession>
<feature type="compositionally biased region" description="Basic and acidic residues" evidence="1">
    <location>
        <begin position="115"/>
        <end position="128"/>
    </location>
</feature>
<organism evidence="2 3">
    <name type="scientific">Monoraphidium neglectum</name>
    <dbReference type="NCBI Taxonomy" id="145388"/>
    <lineage>
        <taxon>Eukaryota</taxon>
        <taxon>Viridiplantae</taxon>
        <taxon>Chlorophyta</taxon>
        <taxon>core chlorophytes</taxon>
        <taxon>Chlorophyceae</taxon>
        <taxon>CS clade</taxon>
        <taxon>Sphaeropleales</taxon>
        <taxon>Selenastraceae</taxon>
        <taxon>Monoraphidium</taxon>
    </lineage>
</organism>
<feature type="region of interest" description="Disordered" evidence="1">
    <location>
        <begin position="67"/>
        <end position="90"/>
    </location>
</feature>
<name>A0A0D2J443_9CHLO</name>
<reference evidence="2 3" key="1">
    <citation type="journal article" date="2013" name="BMC Genomics">
        <title>Reconstruction of the lipid metabolism for the microalga Monoraphidium neglectum from its genome sequence reveals characteristics suitable for biofuel production.</title>
        <authorList>
            <person name="Bogen C."/>
            <person name="Al-Dilaimi A."/>
            <person name="Albersmeier A."/>
            <person name="Wichmann J."/>
            <person name="Grundmann M."/>
            <person name="Rupp O."/>
            <person name="Lauersen K.J."/>
            <person name="Blifernez-Klassen O."/>
            <person name="Kalinowski J."/>
            <person name="Goesmann A."/>
            <person name="Mussgnug J.H."/>
            <person name="Kruse O."/>
        </authorList>
    </citation>
    <scope>NUCLEOTIDE SEQUENCE [LARGE SCALE GENOMIC DNA]</scope>
    <source>
        <strain evidence="2 3">SAG 48.87</strain>
    </source>
</reference>
<dbReference type="Proteomes" id="UP000054498">
    <property type="component" value="Unassembled WGS sequence"/>
</dbReference>
<protein>
    <submittedName>
        <fullName evidence="2">Uncharacterized protein</fullName>
    </submittedName>
</protein>
<dbReference type="AlphaFoldDB" id="A0A0D2J443"/>
<dbReference type="KEGG" id="mng:MNEG_13317"/>
<dbReference type="RefSeq" id="XP_013893667.1">
    <property type="nucleotide sequence ID" value="XM_014038213.1"/>
</dbReference>
<evidence type="ECO:0000313" key="3">
    <source>
        <dbReference type="Proteomes" id="UP000054498"/>
    </source>
</evidence>
<feature type="compositionally biased region" description="Low complexity" evidence="1">
    <location>
        <begin position="68"/>
        <end position="90"/>
    </location>
</feature>
<gene>
    <name evidence="2" type="ORF">MNEG_13317</name>
</gene>
<feature type="non-terminal residue" evidence="2">
    <location>
        <position position="1"/>
    </location>
</feature>
<dbReference type="GeneID" id="25730767"/>
<feature type="compositionally biased region" description="Acidic residues" evidence="1">
    <location>
        <begin position="129"/>
        <end position="143"/>
    </location>
</feature>
<dbReference type="EMBL" id="KK103970">
    <property type="protein sequence ID" value="KIY94647.1"/>
    <property type="molecule type" value="Genomic_DNA"/>
</dbReference>